<dbReference type="InterPro" id="IPR000172">
    <property type="entry name" value="GMC_OxRdtase_N"/>
</dbReference>
<sequence>MNLNLKAKQERTFDAIVVGSGISGGWAAKELSENGLKTLVLERGRKIEHIKDYHTATMDTWDLPNRGTTPPDVIKEHYPKQNRTGYTTAEAHRHFFVKDSEHPYQEDSRFDWMRGYHLGGRSITWGRQSYRWSDIDFEANAKDGFGVDWPVRYADIKPWYDYVEKYIGVSGENRGFKQLPDGQFLPPMEMNCVEQEFQKAVESKWNNRWVTIGRTAHLTQPLSVNQPDHKNPGQRAQCLFRDRCMRGCPYGGYFSSLSSTLPAAMASGNATVKTDAIVHEVMYDASTGKAIGVRAIDQNTKESTEYYAKVIFLCASAIASAGILLQSKSDRFPNGLGNDSGELGHNIMDHHLGVGAGATVEGFEDKYYKGRRANGIYIPRFRNLGGSSNMKNFVRGYGYQGSASREGWGRNIAEMRVGRVGGNIKDALMEPGGWTMGFMGFGEVLPQHKNYMYLDENNKDQWGLPQMRFDTANFHENEYEMRKDMAAAGAEMLEAAGFKNVYTYDNGPNMGLGIHEMGTARMGRDPRTSVVNKWNQVHECKNVFMTDGAFMTSASCVNPSLTYMAFTARAANYAVDQLKKGKL</sequence>
<feature type="domain" description="Glucose-methanol-choline oxidoreductase C-terminal" evidence="7">
    <location>
        <begin position="446"/>
        <end position="566"/>
    </location>
</feature>
<name>A0A150XES0_9BACT</name>
<dbReference type="GO" id="GO:0016614">
    <property type="term" value="F:oxidoreductase activity, acting on CH-OH group of donors"/>
    <property type="evidence" value="ECO:0007669"/>
    <property type="project" value="InterPro"/>
</dbReference>
<proteinExistence type="inferred from homology"/>
<evidence type="ECO:0000256" key="5">
    <source>
        <dbReference type="ARBA" id="ARBA00023002"/>
    </source>
</evidence>
<feature type="domain" description="Glucose-methanol-choline oxidoreductase N-terminal" evidence="6">
    <location>
        <begin position="81"/>
        <end position="350"/>
    </location>
</feature>
<dbReference type="GO" id="GO:0050660">
    <property type="term" value="F:flavin adenine dinucleotide binding"/>
    <property type="evidence" value="ECO:0007669"/>
    <property type="project" value="InterPro"/>
</dbReference>
<evidence type="ECO:0000259" key="6">
    <source>
        <dbReference type="Pfam" id="PF00732"/>
    </source>
</evidence>
<dbReference type="PANTHER" id="PTHR42784">
    <property type="entry name" value="PYRANOSE 2-OXIDASE"/>
    <property type="match status" value="1"/>
</dbReference>
<gene>
    <name evidence="8" type="ORF">AWW68_00055</name>
</gene>
<dbReference type="SUPFAM" id="SSF54373">
    <property type="entry name" value="FAD-linked reductases, C-terminal domain"/>
    <property type="match status" value="1"/>
</dbReference>
<dbReference type="SUPFAM" id="SSF51905">
    <property type="entry name" value="FAD/NAD(P)-binding domain"/>
    <property type="match status" value="1"/>
</dbReference>
<evidence type="ECO:0000313" key="9">
    <source>
        <dbReference type="Proteomes" id="UP000075606"/>
    </source>
</evidence>
<keyword evidence="3" id="KW-0285">Flavoprotein</keyword>
<evidence type="ECO:0000313" key="8">
    <source>
        <dbReference type="EMBL" id="KYG77198.1"/>
    </source>
</evidence>
<comment type="cofactor">
    <cofactor evidence="1">
        <name>FAD</name>
        <dbReference type="ChEBI" id="CHEBI:57692"/>
    </cofactor>
</comment>
<dbReference type="EMBL" id="LRPC01000001">
    <property type="protein sequence ID" value="KYG77198.1"/>
    <property type="molecule type" value="Genomic_DNA"/>
</dbReference>
<dbReference type="InterPro" id="IPR036188">
    <property type="entry name" value="FAD/NAD-bd_sf"/>
</dbReference>
<dbReference type="AlphaFoldDB" id="A0A150XES0"/>
<evidence type="ECO:0000256" key="1">
    <source>
        <dbReference type="ARBA" id="ARBA00001974"/>
    </source>
</evidence>
<dbReference type="Proteomes" id="UP000075606">
    <property type="component" value="Unassembled WGS sequence"/>
</dbReference>
<comment type="caution">
    <text evidence="8">The sequence shown here is derived from an EMBL/GenBank/DDBJ whole genome shotgun (WGS) entry which is preliminary data.</text>
</comment>
<evidence type="ECO:0000256" key="3">
    <source>
        <dbReference type="ARBA" id="ARBA00022630"/>
    </source>
</evidence>
<evidence type="ECO:0000259" key="7">
    <source>
        <dbReference type="Pfam" id="PF05199"/>
    </source>
</evidence>
<dbReference type="InterPro" id="IPR007867">
    <property type="entry name" value="GMC_OxRtase_C"/>
</dbReference>
<reference evidence="8 9" key="1">
    <citation type="submission" date="2016-01" db="EMBL/GenBank/DDBJ databases">
        <title>Genome sequencing of Roseivirga spongicola UST030701-084.</title>
        <authorList>
            <person name="Selvaratnam C."/>
            <person name="Thevarajoo S."/>
            <person name="Goh K.M."/>
            <person name="Ee R."/>
            <person name="Chan K.-G."/>
            <person name="Chong C.S."/>
        </authorList>
    </citation>
    <scope>NUCLEOTIDE SEQUENCE [LARGE SCALE GENOMIC DNA]</scope>
    <source>
        <strain evidence="8 9">UST030701-084</strain>
    </source>
</reference>
<comment type="similarity">
    <text evidence="2">Belongs to the GMC oxidoreductase family.</text>
</comment>
<keyword evidence="4" id="KW-0274">FAD</keyword>
<accession>A0A150XES0</accession>
<dbReference type="Pfam" id="PF00732">
    <property type="entry name" value="GMC_oxred_N"/>
    <property type="match status" value="1"/>
</dbReference>
<dbReference type="InterPro" id="IPR051473">
    <property type="entry name" value="P2Ox-like"/>
</dbReference>
<protein>
    <submittedName>
        <fullName evidence="8">GMC family oxidoreductase</fullName>
    </submittedName>
</protein>
<dbReference type="Gene3D" id="3.50.50.60">
    <property type="entry name" value="FAD/NAD(P)-binding domain"/>
    <property type="match status" value="2"/>
</dbReference>
<keyword evidence="5" id="KW-0560">Oxidoreductase</keyword>
<evidence type="ECO:0000256" key="2">
    <source>
        <dbReference type="ARBA" id="ARBA00010790"/>
    </source>
</evidence>
<dbReference type="Pfam" id="PF05199">
    <property type="entry name" value="GMC_oxred_C"/>
    <property type="match status" value="1"/>
</dbReference>
<evidence type="ECO:0000256" key="4">
    <source>
        <dbReference type="ARBA" id="ARBA00022827"/>
    </source>
</evidence>
<organism evidence="8 9">
    <name type="scientific">Roseivirga spongicola</name>
    <dbReference type="NCBI Taxonomy" id="333140"/>
    <lineage>
        <taxon>Bacteria</taxon>
        <taxon>Pseudomonadati</taxon>
        <taxon>Bacteroidota</taxon>
        <taxon>Cytophagia</taxon>
        <taxon>Cytophagales</taxon>
        <taxon>Roseivirgaceae</taxon>
        <taxon>Roseivirga</taxon>
    </lineage>
</organism>
<dbReference type="RefSeq" id="WP_068215309.1">
    <property type="nucleotide sequence ID" value="NZ_CP139724.1"/>
</dbReference>
<dbReference type="OrthoDB" id="1154541at2"/>
<dbReference type="STRING" id="333140.AWW68_00055"/>
<dbReference type="PANTHER" id="PTHR42784:SF1">
    <property type="entry name" value="PYRANOSE 2-OXIDASE"/>
    <property type="match status" value="1"/>
</dbReference>
<keyword evidence="9" id="KW-1185">Reference proteome</keyword>